<sequence>MLSLIFSRIFSQETSGLDFYLGTKQMSLRSRTNPHYNAPKRHCLASQTALYQDPKGKYNDISLASSNIMIQVALEDLHVDNLKHNRTRGLANDILKTDSSNMLSRLREITLWFSTESAAGKLVNRNSLHCPKYWCVCPNWGIFTLSLPDTMTTSLELLTLEGFDLIEYADTLGDLDRRLLRHSHRLEYVRESSYRLRKAQDVVKLLRVS</sequence>
<gene>
    <name evidence="1" type="ORF">BDR25DRAFT_356588</name>
</gene>
<organism evidence="1 2">
    <name type="scientific">Lindgomyces ingoldianus</name>
    <dbReference type="NCBI Taxonomy" id="673940"/>
    <lineage>
        <taxon>Eukaryota</taxon>
        <taxon>Fungi</taxon>
        <taxon>Dikarya</taxon>
        <taxon>Ascomycota</taxon>
        <taxon>Pezizomycotina</taxon>
        <taxon>Dothideomycetes</taxon>
        <taxon>Pleosporomycetidae</taxon>
        <taxon>Pleosporales</taxon>
        <taxon>Lindgomycetaceae</taxon>
        <taxon>Lindgomyces</taxon>
    </lineage>
</organism>
<proteinExistence type="predicted"/>
<evidence type="ECO:0000313" key="1">
    <source>
        <dbReference type="EMBL" id="KAF2469356.1"/>
    </source>
</evidence>
<dbReference type="Proteomes" id="UP000799755">
    <property type="component" value="Unassembled WGS sequence"/>
</dbReference>
<comment type="caution">
    <text evidence="1">The sequence shown here is derived from an EMBL/GenBank/DDBJ whole genome shotgun (WGS) entry which is preliminary data.</text>
</comment>
<dbReference type="EMBL" id="MU003512">
    <property type="protein sequence ID" value="KAF2469356.1"/>
    <property type="molecule type" value="Genomic_DNA"/>
</dbReference>
<reference evidence="1" key="1">
    <citation type="journal article" date="2020" name="Stud. Mycol.">
        <title>101 Dothideomycetes genomes: a test case for predicting lifestyles and emergence of pathogens.</title>
        <authorList>
            <person name="Haridas S."/>
            <person name="Albert R."/>
            <person name="Binder M."/>
            <person name="Bloem J."/>
            <person name="Labutti K."/>
            <person name="Salamov A."/>
            <person name="Andreopoulos B."/>
            <person name="Baker S."/>
            <person name="Barry K."/>
            <person name="Bills G."/>
            <person name="Bluhm B."/>
            <person name="Cannon C."/>
            <person name="Castanera R."/>
            <person name="Culley D."/>
            <person name="Daum C."/>
            <person name="Ezra D."/>
            <person name="Gonzalez J."/>
            <person name="Henrissat B."/>
            <person name="Kuo A."/>
            <person name="Liang C."/>
            <person name="Lipzen A."/>
            <person name="Lutzoni F."/>
            <person name="Magnuson J."/>
            <person name="Mondo S."/>
            <person name="Nolan M."/>
            <person name="Ohm R."/>
            <person name="Pangilinan J."/>
            <person name="Park H.-J."/>
            <person name="Ramirez L."/>
            <person name="Alfaro M."/>
            <person name="Sun H."/>
            <person name="Tritt A."/>
            <person name="Yoshinaga Y."/>
            <person name="Zwiers L.-H."/>
            <person name="Turgeon B."/>
            <person name="Goodwin S."/>
            <person name="Spatafora J."/>
            <person name="Crous P."/>
            <person name="Grigoriev I."/>
        </authorList>
    </citation>
    <scope>NUCLEOTIDE SEQUENCE</scope>
    <source>
        <strain evidence="1">ATCC 200398</strain>
    </source>
</reference>
<evidence type="ECO:0000313" key="2">
    <source>
        <dbReference type="Proteomes" id="UP000799755"/>
    </source>
</evidence>
<accession>A0ACB6QT67</accession>
<protein>
    <submittedName>
        <fullName evidence="1">Uncharacterized protein</fullName>
    </submittedName>
</protein>
<name>A0ACB6QT67_9PLEO</name>
<keyword evidence="2" id="KW-1185">Reference proteome</keyword>